<accession>A0ABP9K6G7</accession>
<feature type="transmembrane region" description="Helical" evidence="1">
    <location>
        <begin position="78"/>
        <end position="100"/>
    </location>
</feature>
<reference evidence="3" key="1">
    <citation type="journal article" date="2019" name="Int. J. Syst. Evol. Microbiol.">
        <title>The Global Catalogue of Microorganisms (GCM) 10K type strain sequencing project: providing services to taxonomists for standard genome sequencing and annotation.</title>
        <authorList>
            <consortium name="The Broad Institute Genomics Platform"/>
            <consortium name="The Broad Institute Genome Sequencing Center for Infectious Disease"/>
            <person name="Wu L."/>
            <person name="Ma J."/>
        </authorList>
    </citation>
    <scope>NUCLEOTIDE SEQUENCE [LARGE SCALE GENOMIC DNA]</scope>
    <source>
        <strain evidence="3">JCM 18298</strain>
    </source>
</reference>
<proteinExistence type="predicted"/>
<keyword evidence="1" id="KW-0812">Transmembrane</keyword>
<evidence type="ECO:0000256" key="1">
    <source>
        <dbReference type="SAM" id="Phobius"/>
    </source>
</evidence>
<evidence type="ECO:0000313" key="2">
    <source>
        <dbReference type="EMBL" id="GAA5052391.1"/>
    </source>
</evidence>
<organism evidence="2 3">
    <name type="scientific">Nocardia callitridis</name>
    <dbReference type="NCBI Taxonomy" id="648753"/>
    <lineage>
        <taxon>Bacteria</taxon>
        <taxon>Bacillati</taxon>
        <taxon>Actinomycetota</taxon>
        <taxon>Actinomycetes</taxon>
        <taxon>Mycobacteriales</taxon>
        <taxon>Nocardiaceae</taxon>
        <taxon>Nocardia</taxon>
    </lineage>
</organism>
<keyword evidence="1" id="KW-1133">Transmembrane helix</keyword>
<feature type="transmembrane region" description="Helical" evidence="1">
    <location>
        <begin position="107"/>
        <end position="128"/>
    </location>
</feature>
<feature type="transmembrane region" description="Helical" evidence="1">
    <location>
        <begin position="37"/>
        <end position="58"/>
    </location>
</feature>
<gene>
    <name evidence="2" type="ORF">GCM10023318_24960</name>
</gene>
<comment type="caution">
    <text evidence="2">The sequence shown here is derived from an EMBL/GenBank/DDBJ whole genome shotgun (WGS) entry which is preliminary data.</text>
</comment>
<evidence type="ECO:0000313" key="3">
    <source>
        <dbReference type="Proteomes" id="UP001500603"/>
    </source>
</evidence>
<dbReference type="EMBL" id="BAABJM010000002">
    <property type="protein sequence ID" value="GAA5052391.1"/>
    <property type="molecule type" value="Genomic_DNA"/>
</dbReference>
<protein>
    <submittedName>
        <fullName evidence="2">Uncharacterized protein</fullName>
    </submittedName>
</protein>
<dbReference type="Proteomes" id="UP001500603">
    <property type="component" value="Unassembled WGS sequence"/>
</dbReference>
<name>A0ABP9K6G7_9NOCA</name>
<keyword evidence="1" id="KW-0472">Membrane</keyword>
<sequence length="130" mass="13671">MHDYLNHLQTDQTAPVRGNGFAAANARSNADMIITGLIWCIPAALAMISLFLMSWFLMAASACTAKNTTCAADPTIGLWVMTLGGIVSFVIGTAMSFGAARRGRPMFPGAIVGTVLVLATWLAGAFLMTT</sequence>
<dbReference type="RefSeq" id="WP_345495448.1">
    <property type="nucleotide sequence ID" value="NZ_BAABJM010000002.1"/>
</dbReference>
<keyword evidence="3" id="KW-1185">Reference proteome</keyword>